<dbReference type="STRING" id="4795.A0A225WA22"/>
<evidence type="ECO:0000313" key="2">
    <source>
        <dbReference type="Proteomes" id="UP000198211"/>
    </source>
</evidence>
<dbReference type="Proteomes" id="UP000198211">
    <property type="component" value="Unassembled WGS sequence"/>
</dbReference>
<evidence type="ECO:0008006" key="3">
    <source>
        <dbReference type="Google" id="ProtNLM"/>
    </source>
</evidence>
<dbReference type="AlphaFoldDB" id="A0A225WA22"/>
<keyword evidence="2" id="KW-1185">Reference proteome</keyword>
<accession>A0A225WA22</accession>
<proteinExistence type="predicted"/>
<evidence type="ECO:0000313" key="1">
    <source>
        <dbReference type="EMBL" id="OWZ14244.1"/>
    </source>
</evidence>
<comment type="caution">
    <text evidence="1">The sequence shown here is derived from an EMBL/GenBank/DDBJ whole genome shotgun (WGS) entry which is preliminary data.</text>
</comment>
<dbReference type="EMBL" id="NBNE01001384">
    <property type="protein sequence ID" value="OWZ14244.1"/>
    <property type="molecule type" value="Genomic_DNA"/>
</dbReference>
<protein>
    <recommendedName>
        <fullName evidence="3">Ubiquitin-like protease family profile domain-containing protein</fullName>
    </recommendedName>
</protein>
<sequence>MCVGDEDIYDVSNLASAWSRDMDWLSQNWHEVEPCPVVFLVKETRIENLSAGFAKFRHDQLAMEILGKFEVAALATKYSLPTSYKLAILPVNSHSMYWTLIMVLINKEHVEVHFYDPLNSSTHFKELQGIWTGNMLPFLQKWDKPPVVRR</sequence>
<name>A0A225WA22_9STRA</name>
<reference evidence="2" key="1">
    <citation type="submission" date="2017-03" db="EMBL/GenBank/DDBJ databases">
        <title>Phytopthora megakarya and P. palmivora, two closely related causual agents of cacao black pod achieved similar genome size and gene model numbers by different mechanisms.</title>
        <authorList>
            <person name="Ali S."/>
            <person name="Shao J."/>
            <person name="Larry D.J."/>
            <person name="Kronmiller B."/>
            <person name="Shen D."/>
            <person name="Strem M.D."/>
            <person name="Melnick R.L."/>
            <person name="Guiltinan M.J."/>
            <person name="Tyler B.M."/>
            <person name="Meinhardt L.W."/>
            <person name="Bailey B.A."/>
        </authorList>
    </citation>
    <scope>NUCLEOTIDE SEQUENCE [LARGE SCALE GENOMIC DNA]</scope>
    <source>
        <strain evidence="2">zdho120</strain>
    </source>
</reference>
<organism evidence="1 2">
    <name type="scientific">Phytophthora megakarya</name>
    <dbReference type="NCBI Taxonomy" id="4795"/>
    <lineage>
        <taxon>Eukaryota</taxon>
        <taxon>Sar</taxon>
        <taxon>Stramenopiles</taxon>
        <taxon>Oomycota</taxon>
        <taxon>Peronosporomycetes</taxon>
        <taxon>Peronosporales</taxon>
        <taxon>Peronosporaceae</taxon>
        <taxon>Phytophthora</taxon>
    </lineage>
</organism>
<gene>
    <name evidence="1" type="ORF">PHMEG_00012315</name>
</gene>